<keyword evidence="19" id="KW-1185">Reference proteome</keyword>
<proteinExistence type="predicted"/>
<dbReference type="Pfam" id="PF07730">
    <property type="entry name" value="HisKA_3"/>
    <property type="match status" value="1"/>
</dbReference>
<keyword evidence="13" id="KW-0411">Iron-sulfur</keyword>
<evidence type="ECO:0000256" key="3">
    <source>
        <dbReference type="ARBA" id="ARBA00004496"/>
    </source>
</evidence>
<dbReference type="EMBL" id="CP001098">
    <property type="protein sequence ID" value="ACL70929.1"/>
    <property type="molecule type" value="Genomic_DNA"/>
</dbReference>
<dbReference type="InterPro" id="IPR005467">
    <property type="entry name" value="His_kinase_dom"/>
</dbReference>
<dbReference type="InterPro" id="IPR050482">
    <property type="entry name" value="Sensor_HK_TwoCompSys"/>
</dbReference>
<keyword evidence="9" id="KW-0479">Metal-binding</keyword>
<evidence type="ECO:0000256" key="16">
    <source>
        <dbReference type="SAM" id="Coils"/>
    </source>
</evidence>
<dbReference type="GO" id="GO:0000155">
    <property type="term" value="F:phosphorelay sensor kinase activity"/>
    <property type="evidence" value="ECO:0007669"/>
    <property type="project" value="InterPro"/>
</dbReference>
<dbReference type="GO" id="GO:0005737">
    <property type="term" value="C:cytoplasm"/>
    <property type="evidence" value="ECO:0007669"/>
    <property type="project" value="UniProtKB-SubCell"/>
</dbReference>
<dbReference type="Gene3D" id="3.30.565.10">
    <property type="entry name" value="Histidine kinase-like ATPase, C-terminal domain"/>
    <property type="match status" value="1"/>
</dbReference>
<comment type="cofactor">
    <cofactor evidence="2">
        <name>[4Fe-4S] cluster</name>
        <dbReference type="ChEBI" id="CHEBI:49883"/>
    </cofactor>
</comment>
<sequence>MGQNIDPSRSLEKILEKTVEVLAESKKEIFTIAESIRREYDNIKRELDLINEEINEVVAKVDKLQEVNRIARIRLMEVSRDFEKHSEYDIKYAYQQAEDTSVQIAVLREKEEQLKKRRAELENRLINLKRNIEKAENMVSRVGVVHDYLLGELSNLSEQFDDLRQKQQLAIKIIQAQEDERKRVAREIHDGPAQSIANLVFRVELAQKLMDKDLKKARNELEDVKELVRLSMQEVRKIIYDLRPMSLDDLGLIPTLRRYINKFNEQTKIIIDFNILGPKRRLPNTYEITIFRLIQEGLNNIYKHSKASTGTVTLEYTPEQINILISDDGIGFKPEEVGANKFGLVSMRERCELLGGKLDLFSEKNKGTKIKITLPIKQRGGKDEADKGISS</sequence>
<evidence type="ECO:0000256" key="11">
    <source>
        <dbReference type="ARBA" id="ARBA00023004"/>
    </source>
</evidence>
<dbReference type="OrthoDB" id="9781904at2"/>
<keyword evidence="11" id="KW-0408">Iron</keyword>
<dbReference type="RefSeq" id="WP_015923898.1">
    <property type="nucleotide sequence ID" value="NC_011899.1"/>
</dbReference>
<dbReference type="PROSITE" id="PS50109">
    <property type="entry name" value="HIS_KIN"/>
    <property type="match status" value="1"/>
</dbReference>
<keyword evidence="8" id="KW-0808">Transferase</keyword>
<dbReference type="SUPFAM" id="SSF55874">
    <property type="entry name" value="ATPase domain of HSP90 chaperone/DNA topoisomerase II/histidine kinase"/>
    <property type="match status" value="1"/>
</dbReference>
<gene>
    <name evidence="18" type="ordered locus">Hore_21830</name>
</gene>
<dbReference type="HOGENOM" id="CLU_000445_20_0_9"/>
<dbReference type="SMART" id="SM00387">
    <property type="entry name" value="HATPase_c"/>
    <property type="match status" value="1"/>
</dbReference>
<keyword evidence="16" id="KW-0175">Coiled coil</keyword>
<keyword evidence="10 18" id="KW-0418">Kinase</keyword>
<keyword evidence="6" id="KW-0004">4Fe-4S</keyword>
<comment type="catalytic activity">
    <reaction evidence="1">
        <text>ATP + protein L-histidine = ADP + protein N-phospho-L-histidine.</text>
        <dbReference type="EC" id="2.7.13.3"/>
    </reaction>
</comment>
<dbReference type="KEGG" id="hor:Hore_21830"/>
<evidence type="ECO:0000256" key="8">
    <source>
        <dbReference type="ARBA" id="ARBA00022679"/>
    </source>
</evidence>
<dbReference type="EC" id="2.7.13.3" evidence="4"/>
<evidence type="ECO:0000256" key="10">
    <source>
        <dbReference type="ARBA" id="ARBA00022777"/>
    </source>
</evidence>
<evidence type="ECO:0000256" key="15">
    <source>
        <dbReference type="ARBA" id="ARBA00030800"/>
    </source>
</evidence>
<dbReference type="InterPro" id="IPR004358">
    <property type="entry name" value="Sig_transdc_His_kin-like_C"/>
</dbReference>
<keyword evidence="7" id="KW-0963">Cytoplasm</keyword>
<dbReference type="GO" id="GO:0016020">
    <property type="term" value="C:membrane"/>
    <property type="evidence" value="ECO:0007669"/>
    <property type="project" value="InterPro"/>
</dbReference>
<dbReference type="PANTHER" id="PTHR24421">
    <property type="entry name" value="NITRATE/NITRITE SENSOR PROTEIN NARX-RELATED"/>
    <property type="match status" value="1"/>
</dbReference>
<evidence type="ECO:0000256" key="5">
    <source>
        <dbReference type="ARBA" id="ARBA00017322"/>
    </source>
</evidence>
<dbReference type="InterPro" id="IPR008595">
    <property type="entry name" value="DegS"/>
</dbReference>
<evidence type="ECO:0000256" key="2">
    <source>
        <dbReference type="ARBA" id="ARBA00001966"/>
    </source>
</evidence>
<comment type="function">
    <text evidence="14">Member of the two-component regulatory system NreB/NreC involved in the control of dissimilatory nitrate/nitrite reduction in response to oxygen. NreB functions as a direct oxygen sensor histidine kinase which is autophosphorylated, in the absence of oxygen, probably at the conserved histidine residue, and transfers its phosphate group probably to a conserved aspartate residue of NreC. NreB/NreC activates the expression of the nitrate (narGHJI) and nitrite (nir) reductase operons, as well as the putative nitrate transporter gene narT.</text>
</comment>
<dbReference type="Proteomes" id="UP000000719">
    <property type="component" value="Chromosome"/>
</dbReference>
<feature type="domain" description="Histidine kinase" evidence="17">
    <location>
        <begin position="191"/>
        <end position="378"/>
    </location>
</feature>
<evidence type="ECO:0000256" key="6">
    <source>
        <dbReference type="ARBA" id="ARBA00022485"/>
    </source>
</evidence>
<organism evidence="18 19">
    <name type="scientific">Halothermothrix orenii (strain H 168 / OCM 544 / DSM 9562)</name>
    <dbReference type="NCBI Taxonomy" id="373903"/>
    <lineage>
        <taxon>Bacteria</taxon>
        <taxon>Bacillati</taxon>
        <taxon>Bacillota</taxon>
        <taxon>Clostridia</taxon>
        <taxon>Halanaerobiales</taxon>
        <taxon>Halothermotrichaceae</taxon>
        <taxon>Halothermothrix</taxon>
    </lineage>
</organism>
<dbReference type="PIRSF" id="PIRSF003169">
    <property type="entry name" value="STHK_DegS"/>
    <property type="match status" value="1"/>
</dbReference>
<evidence type="ECO:0000256" key="9">
    <source>
        <dbReference type="ARBA" id="ARBA00022723"/>
    </source>
</evidence>
<dbReference type="AlphaFoldDB" id="B8D0J3"/>
<feature type="coiled-coil region" evidence="16">
    <location>
        <begin position="207"/>
        <end position="234"/>
    </location>
</feature>
<dbReference type="CDD" id="cd16917">
    <property type="entry name" value="HATPase_UhpB-NarQ-NarX-like"/>
    <property type="match status" value="1"/>
</dbReference>
<keyword evidence="12" id="KW-0902">Two-component regulatory system</keyword>
<dbReference type="GO" id="GO:0046872">
    <property type="term" value="F:metal ion binding"/>
    <property type="evidence" value="ECO:0007669"/>
    <property type="project" value="UniProtKB-KW"/>
</dbReference>
<evidence type="ECO:0000313" key="18">
    <source>
        <dbReference type="EMBL" id="ACL70929.1"/>
    </source>
</evidence>
<dbReference type="Pfam" id="PF05384">
    <property type="entry name" value="DegS"/>
    <property type="match status" value="1"/>
</dbReference>
<evidence type="ECO:0000256" key="13">
    <source>
        <dbReference type="ARBA" id="ARBA00023014"/>
    </source>
</evidence>
<evidence type="ECO:0000256" key="1">
    <source>
        <dbReference type="ARBA" id="ARBA00000085"/>
    </source>
</evidence>
<dbReference type="PANTHER" id="PTHR24421:SF55">
    <property type="entry name" value="SENSOR HISTIDINE KINASE YDFH"/>
    <property type="match status" value="1"/>
</dbReference>
<protein>
    <recommendedName>
        <fullName evidence="5">Oxygen sensor histidine kinase NreB</fullName>
        <ecNumber evidence="4">2.7.13.3</ecNumber>
    </recommendedName>
    <alternativeName>
        <fullName evidence="15">Nitrogen regulation protein B</fullName>
    </alternativeName>
</protein>
<dbReference type="GO" id="GO:0051539">
    <property type="term" value="F:4 iron, 4 sulfur cluster binding"/>
    <property type="evidence" value="ECO:0007669"/>
    <property type="project" value="UniProtKB-KW"/>
</dbReference>
<dbReference type="GO" id="GO:0046983">
    <property type="term" value="F:protein dimerization activity"/>
    <property type="evidence" value="ECO:0007669"/>
    <property type="project" value="InterPro"/>
</dbReference>
<feature type="coiled-coil region" evidence="16">
    <location>
        <begin position="33"/>
        <end position="67"/>
    </location>
</feature>
<evidence type="ECO:0000256" key="7">
    <source>
        <dbReference type="ARBA" id="ARBA00022490"/>
    </source>
</evidence>
<dbReference type="eggNOG" id="COG4585">
    <property type="taxonomic scope" value="Bacteria"/>
</dbReference>
<dbReference type="eggNOG" id="COG1196">
    <property type="taxonomic scope" value="Bacteria"/>
</dbReference>
<dbReference type="InterPro" id="IPR011712">
    <property type="entry name" value="Sig_transdc_His_kin_sub3_dim/P"/>
</dbReference>
<dbReference type="Pfam" id="PF02518">
    <property type="entry name" value="HATPase_c"/>
    <property type="match status" value="1"/>
</dbReference>
<evidence type="ECO:0000256" key="14">
    <source>
        <dbReference type="ARBA" id="ARBA00024827"/>
    </source>
</evidence>
<dbReference type="STRING" id="373903.Hore_21830"/>
<evidence type="ECO:0000256" key="12">
    <source>
        <dbReference type="ARBA" id="ARBA00023012"/>
    </source>
</evidence>
<reference evidence="18 19" key="1">
    <citation type="journal article" date="2009" name="PLoS ONE">
        <title>Genome analysis of the anaerobic thermohalophilic bacterium Halothermothrix orenii.</title>
        <authorList>
            <person name="Mavromatis K."/>
            <person name="Ivanova N."/>
            <person name="Anderson I."/>
            <person name="Lykidis A."/>
            <person name="Hooper S.D."/>
            <person name="Sun H."/>
            <person name="Kunin V."/>
            <person name="Lapidus A."/>
            <person name="Hugenholtz P."/>
            <person name="Patel B."/>
            <person name="Kyrpides N.C."/>
        </authorList>
    </citation>
    <scope>NUCLEOTIDE SEQUENCE [LARGE SCALE GENOMIC DNA]</scope>
    <source>
        <strain evidence="19">H 168 / OCM 544 / DSM 9562</strain>
    </source>
</reference>
<feature type="coiled-coil region" evidence="16">
    <location>
        <begin position="97"/>
        <end position="138"/>
    </location>
</feature>
<dbReference type="PRINTS" id="PR00344">
    <property type="entry name" value="BCTRLSENSOR"/>
</dbReference>
<comment type="subcellular location">
    <subcellularLocation>
        <location evidence="3">Cytoplasm</location>
    </subcellularLocation>
</comment>
<accession>B8D0J3</accession>
<name>B8D0J3_HALOH</name>
<dbReference type="InterPro" id="IPR036890">
    <property type="entry name" value="HATPase_C_sf"/>
</dbReference>
<dbReference type="Gene3D" id="1.20.5.1930">
    <property type="match status" value="1"/>
</dbReference>
<dbReference type="InterPro" id="IPR016381">
    <property type="entry name" value="Sig_transdc_His_kinase_DegS"/>
</dbReference>
<evidence type="ECO:0000259" key="17">
    <source>
        <dbReference type="PROSITE" id="PS50109"/>
    </source>
</evidence>
<evidence type="ECO:0000313" key="19">
    <source>
        <dbReference type="Proteomes" id="UP000000719"/>
    </source>
</evidence>
<evidence type="ECO:0000256" key="4">
    <source>
        <dbReference type="ARBA" id="ARBA00012438"/>
    </source>
</evidence>
<dbReference type="InterPro" id="IPR003594">
    <property type="entry name" value="HATPase_dom"/>
</dbReference>